<feature type="transmembrane region" description="Helical" evidence="1">
    <location>
        <begin position="12"/>
        <end position="34"/>
    </location>
</feature>
<comment type="caution">
    <text evidence="3">The sequence shown here is derived from an EMBL/GenBank/DDBJ whole genome shotgun (WGS) entry which is preliminary data.</text>
</comment>
<dbReference type="Gene3D" id="1.10.10.1320">
    <property type="entry name" value="Anti-sigma factor, zinc-finger domain"/>
    <property type="match status" value="1"/>
</dbReference>
<dbReference type="NCBIfam" id="TIGR02451">
    <property type="entry name" value="anti_sig_ChrR"/>
    <property type="match status" value="1"/>
</dbReference>
<dbReference type="OrthoDB" id="2988517at2"/>
<proteinExistence type="predicted"/>
<keyword evidence="1" id="KW-1133">Transmembrane helix</keyword>
<keyword evidence="1" id="KW-0812">Transmembrane</keyword>
<dbReference type="InterPro" id="IPR014710">
    <property type="entry name" value="RmlC-like_jellyroll"/>
</dbReference>
<keyword evidence="4" id="KW-1185">Reference proteome</keyword>
<evidence type="ECO:0000313" key="4">
    <source>
        <dbReference type="Proteomes" id="UP000254258"/>
    </source>
</evidence>
<organism evidence="3 4">
    <name type="scientific">Dyella monticola</name>
    <dbReference type="NCBI Taxonomy" id="1927958"/>
    <lineage>
        <taxon>Bacteria</taxon>
        <taxon>Pseudomonadati</taxon>
        <taxon>Pseudomonadota</taxon>
        <taxon>Gammaproteobacteria</taxon>
        <taxon>Lysobacterales</taxon>
        <taxon>Rhodanobacteraceae</taxon>
        <taxon>Dyella</taxon>
    </lineage>
</organism>
<evidence type="ECO:0000259" key="2">
    <source>
        <dbReference type="Pfam" id="PF12973"/>
    </source>
</evidence>
<dbReference type="Gene3D" id="2.60.120.10">
    <property type="entry name" value="Jelly Rolls"/>
    <property type="match status" value="1"/>
</dbReference>
<dbReference type="CDD" id="cd20301">
    <property type="entry name" value="cupin_ChrR"/>
    <property type="match status" value="1"/>
</dbReference>
<dbReference type="InterPro" id="IPR011051">
    <property type="entry name" value="RmlC_Cupin_sf"/>
</dbReference>
<dbReference type="Proteomes" id="UP000254258">
    <property type="component" value="Unassembled WGS sequence"/>
</dbReference>
<protein>
    <submittedName>
        <fullName evidence="3">Transcriptional regulator</fullName>
    </submittedName>
</protein>
<evidence type="ECO:0000313" key="3">
    <source>
        <dbReference type="EMBL" id="RDS83566.1"/>
    </source>
</evidence>
<feature type="domain" description="ChrR-like cupin" evidence="2">
    <location>
        <begin position="109"/>
        <end position="199"/>
    </location>
</feature>
<dbReference type="RefSeq" id="WP_115494277.1">
    <property type="nucleotide sequence ID" value="NZ_QRBE01000002.1"/>
</dbReference>
<name>A0A370X5C4_9GAMM</name>
<sequence length="220" mass="23619">MTPRHHLDEATIVGYAAGALPTALAVVAAAHLSICRKCRESLRDAEAIGGLLLAQQQAPAVPSTTAREAILAQLSTAQQDPSRKDYEPVRANDPDALPAPLHRYFGPTFSALRWRMVAPGVHRIRATQITNGNLMLLRIGPGKSVPMHSHQGNELTMVLRGSYVDALGHFSPGDVADLDCDITHQPITSPGLACICVAATDAPLRFDSWAARMVQPLIKL</sequence>
<dbReference type="InterPro" id="IPR041916">
    <property type="entry name" value="Anti_sigma_zinc_sf"/>
</dbReference>
<dbReference type="SUPFAM" id="SSF51182">
    <property type="entry name" value="RmlC-like cupins"/>
    <property type="match status" value="1"/>
</dbReference>
<dbReference type="EMBL" id="QRBE01000002">
    <property type="protein sequence ID" value="RDS83566.1"/>
    <property type="molecule type" value="Genomic_DNA"/>
</dbReference>
<accession>A0A370X5C4</accession>
<reference evidence="3 4" key="1">
    <citation type="submission" date="2018-07" db="EMBL/GenBank/DDBJ databases">
        <title>Dyella monticola sp. nov. and Dyella psychrodurans sp. nov. isolated from monsoon evergreen broad-leaved forest soil of Dinghu Mountain, China.</title>
        <authorList>
            <person name="Gao Z."/>
            <person name="Qiu L."/>
        </authorList>
    </citation>
    <scope>NUCLEOTIDE SEQUENCE [LARGE SCALE GENOMIC DNA]</scope>
    <source>
        <strain evidence="3 4">4G-K06</strain>
    </source>
</reference>
<keyword evidence="1" id="KW-0472">Membrane</keyword>
<dbReference type="InterPro" id="IPR025979">
    <property type="entry name" value="ChrR-like_cupin_dom"/>
</dbReference>
<dbReference type="InterPro" id="IPR012807">
    <property type="entry name" value="Anti-sigma_ChrR"/>
</dbReference>
<gene>
    <name evidence="3" type="ORF">DWU98_04300</name>
</gene>
<evidence type="ECO:0000256" key="1">
    <source>
        <dbReference type="SAM" id="Phobius"/>
    </source>
</evidence>
<dbReference type="AlphaFoldDB" id="A0A370X5C4"/>
<dbReference type="Pfam" id="PF12973">
    <property type="entry name" value="Cupin_7"/>
    <property type="match status" value="1"/>
</dbReference>